<name>A0AAE0VJZ7_9BIVA</name>
<sequence>MRITFFIICVLVIQAQTAALEPDNMIEILLRKVEELERNQNECSSYQSRMMLELSYVKDKLEQSERRISELEAIGNDMRSDEYTKILSPTLEKDPIDEPTNKTVTQFITEETNVNRIPGHKEMTSHKPAI</sequence>
<comment type="caution">
    <text evidence="3">The sequence shown here is derived from an EMBL/GenBank/DDBJ whole genome shotgun (WGS) entry which is preliminary data.</text>
</comment>
<feature type="chain" id="PRO_5041982842" evidence="2">
    <location>
        <begin position="20"/>
        <end position="130"/>
    </location>
</feature>
<gene>
    <name evidence="3" type="ORF">CHS0354_017975</name>
</gene>
<reference evidence="3" key="3">
    <citation type="submission" date="2023-05" db="EMBL/GenBank/DDBJ databases">
        <authorList>
            <person name="Smith C.H."/>
        </authorList>
    </citation>
    <scope>NUCLEOTIDE SEQUENCE</scope>
    <source>
        <strain evidence="3">CHS0354</strain>
        <tissue evidence="3">Mantle</tissue>
    </source>
</reference>
<feature type="signal peptide" evidence="2">
    <location>
        <begin position="1"/>
        <end position="19"/>
    </location>
</feature>
<evidence type="ECO:0000313" key="4">
    <source>
        <dbReference type="Proteomes" id="UP001195483"/>
    </source>
</evidence>
<dbReference type="EMBL" id="JAEAOA010001107">
    <property type="protein sequence ID" value="KAK3580694.1"/>
    <property type="molecule type" value="Genomic_DNA"/>
</dbReference>
<accession>A0AAE0VJZ7</accession>
<evidence type="ECO:0000256" key="1">
    <source>
        <dbReference type="SAM" id="Coils"/>
    </source>
</evidence>
<keyword evidence="1" id="KW-0175">Coiled coil</keyword>
<organism evidence="3 4">
    <name type="scientific">Potamilus streckersoni</name>
    <dbReference type="NCBI Taxonomy" id="2493646"/>
    <lineage>
        <taxon>Eukaryota</taxon>
        <taxon>Metazoa</taxon>
        <taxon>Spiralia</taxon>
        <taxon>Lophotrochozoa</taxon>
        <taxon>Mollusca</taxon>
        <taxon>Bivalvia</taxon>
        <taxon>Autobranchia</taxon>
        <taxon>Heteroconchia</taxon>
        <taxon>Palaeoheterodonta</taxon>
        <taxon>Unionida</taxon>
        <taxon>Unionoidea</taxon>
        <taxon>Unionidae</taxon>
        <taxon>Ambleminae</taxon>
        <taxon>Lampsilini</taxon>
        <taxon>Potamilus</taxon>
    </lineage>
</organism>
<keyword evidence="2" id="KW-0732">Signal</keyword>
<dbReference type="AlphaFoldDB" id="A0AAE0VJZ7"/>
<dbReference type="Proteomes" id="UP001195483">
    <property type="component" value="Unassembled WGS sequence"/>
</dbReference>
<evidence type="ECO:0000313" key="3">
    <source>
        <dbReference type="EMBL" id="KAK3580694.1"/>
    </source>
</evidence>
<reference evidence="3" key="1">
    <citation type="journal article" date="2021" name="Genome Biol. Evol.">
        <title>A High-Quality Reference Genome for a Parasitic Bivalve with Doubly Uniparental Inheritance (Bivalvia: Unionida).</title>
        <authorList>
            <person name="Smith C.H."/>
        </authorList>
    </citation>
    <scope>NUCLEOTIDE SEQUENCE</scope>
    <source>
        <strain evidence="3">CHS0354</strain>
    </source>
</reference>
<protein>
    <submittedName>
        <fullName evidence="3">Uncharacterized protein</fullName>
    </submittedName>
</protein>
<proteinExistence type="predicted"/>
<evidence type="ECO:0000256" key="2">
    <source>
        <dbReference type="SAM" id="SignalP"/>
    </source>
</evidence>
<reference evidence="3" key="2">
    <citation type="journal article" date="2021" name="Genome Biol. Evol.">
        <title>Developing a high-quality reference genome for a parasitic bivalve with doubly uniparental inheritance (Bivalvia: Unionida).</title>
        <authorList>
            <person name="Smith C.H."/>
        </authorList>
    </citation>
    <scope>NUCLEOTIDE SEQUENCE</scope>
    <source>
        <strain evidence="3">CHS0354</strain>
        <tissue evidence="3">Mantle</tissue>
    </source>
</reference>
<feature type="coiled-coil region" evidence="1">
    <location>
        <begin position="54"/>
        <end position="81"/>
    </location>
</feature>
<keyword evidence="4" id="KW-1185">Reference proteome</keyword>